<dbReference type="Pfam" id="PF07833">
    <property type="entry name" value="Cu_amine_oxidN1"/>
    <property type="match status" value="1"/>
</dbReference>
<dbReference type="InterPro" id="IPR012854">
    <property type="entry name" value="Cu_amine_oxidase-like_N"/>
</dbReference>
<dbReference type="CDD" id="cd07381">
    <property type="entry name" value="MPP_CapA"/>
    <property type="match status" value="1"/>
</dbReference>
<dbReference type="Gene3D" id="3.60.21.10">
    <property type="match status" value="1"/>
</dbReference>
<dbReference type="AlphaFoldDB" id="F2JRW4"/>
<keyword evidence="5" id="KW-1185">Reference proteome</keyword>
<dbReference type="RefSeq" id="WP_013658420.1">
    <property type="nucleotide sequence ID" value="NC_015275.1"/>
</dbReference>
<dbReference type="InterPro" id="IPR052169">
    <property type="entry name" value="CW_Biosynth-Accessory"/>
</dbReference>
<dbReference type="SUPFAM" id="SSF56300">
    <property type="entry name" value="Metallo-dependent phosphatases"/>
    <property type="match status" value="1"/>
</dbReference>
<dbReference type="PANTHER" id="PTHR33393:SF13">
    <property type="entry name" value="PGA BIOSYNTHESIS PROTEIN CAPA"/>
    <property type="match status" value="1"/>
</dbReference>
<evidence type="ECO:0000313" key="5">
    <source>
        <dbReference type="Proteomes" id="UP000008467"/>
    </source>
</evidence>
<feature type="chain" id="PRO_5038761973" evidence="2">
    <location>
        <begin position="23"/>
        <end position="450"/>
    </location>
</feature>
<gene>
    <name evidence="4" type="ordered locus">Clole_3457</name>
</gene>
<dbReference type="STRING" id="642492.Clole_3457"/>
<name>F2JRW4_CELLD</name>
<dbReference type="Proteomes" id="UP000008467">
    <property type="component" value="Chromosome"/>
</dbReference>
<accession>F2JRW4</accession>
<evidence type="ECO:0000259" key="3">
    <source>
        <dbReference type="SMART" id="SM00854"/>
    </source>
</evidence>
<keyword evidence="2" id="KW-0732">Signal</keyword>
<dbReference type="Gene3D" id="3.30.457.10">
    <property type="entry name" value="Copper amine oxidase-like, N-terminal domain"/>
    <property type="match status" value="1"/>
</dbReference>
<dbReference type="EMBL" id="CP002582">
    <property type="protein sequence ID" value="ADZ85144.1"/>
    <property type="molecule type" value="Genomic_DNA"/>
</dbReference>
<dbReference type="HOGENOM" id="CLU_038823_1_0_9"/>
<dbReference type="InterPro" id="IPR019079">
    <property type="entry name" value="Capsule_synth_CapA"/>
</dbReference>
<evidence type="ECO:0000256" key="1">
    <source>
        <dbReference type="ARBA" id="ARBA00005662"/>
    </source>
</evidence>
<dbReference type="eggNOG" id="COG2843">
    <property type="taxonomic scope" value="Bacteria"/>
</dbReference>
<proteinExistence type="inferred from homology"/>
<dbReference type="InterPro" id="IPR036582">
    <property type="entry name" value="Mao_N_sf"/>
</dbReference>
<feature type="signal peptide" evidence="2">
    <location>
        <begin position="1"/>
        <end position="22"/>
    </location>
</feature>
<protein>
    <submittedName>
        <fullName evidence="4">Capsule synthesis protein, CapA</fullName>
    </submittedName>
</protein>
<organism evidence="4 5">
    <name type="scientific">Cellulosilyticum lentocellum (strain ATCC 49066 / DSM 5427 / NCIMB 11756 / RHM5)</name>
    <name type="common">Clostridium lentocellum</name>
    <dbReference type="NCBI Taxonomy" id="642492"/>
    <lineage>
        <taxon>Bacteria</taxon>
        <taxon>Bacillati</taxon>
        <taxon>Bacillota</taxon>
        <taxon>Clostridia</taxon>
        <taxon>Lachnospirales</taxon>
        <taxon>Cellulosilyticaceae</taxon>
        <taxon>Cellulosilyticum</taxon>
    </lineage>
</organism>
<feature type="domain" description="Capsule synthesis protein CapA" evidence="3">
    <location>
        <begin position="154"/>
        <end position="380"/>
    </location>
</feature>
<comment type="similarity">
    <text evidence="1">Belongs to the CapA family.</text>
</comment>
<evidence type="ECO:0000313" key="4">
    <source>
        <dbReference type="EMBL" id="ADZ85144.1"/>
    </source>
</evidence>
<dbReference type="PANTHER" id="PTHR33393">
    <property type="entry name" value="POLYGLUTAMINE SYNTHESIS ACCESSORY PROTEIN RV0574C-RELATED"/>
    <property type="match status" value="1"/>
</dbReference>
<dbReference type="KEGG" id="cle:Clole_3457"/>
<reference evidence="4 5" key="1">
    <citation type="journal article" date="2011" name="J. Bacteriol.">
        <title>Complete genome sequence of the cellulose-degrading bacterium Cellulosilyticum lentocellum.</title>
        <authorList>
            <consortium name="US DOE Joint Genome Institute"/>
            <person name="Miller D.A."/>
            <person name="Suen G."/>
            <person name="Bruce D."/>
            <person name="Copeland A."/>
            <person name="Cheng J.F."/>
            <person name="Detter C."/>
            <person name="Goodwin L.A."/>
            <person name="Han C.S."/>
            <person name="Hauser L.J."/>
            <person name="Land M.L."/>
            <person name="Lapidus A."/>
            <person name="Lucas S."/>
            <person name="Meincke L."/>
            <person name="Pitluck S."/>
            <person name="Tapia R."/>
            <person name="Teshima H."/>
            <person name="Woyke T."/>
            <person name="Fox B.G."/>
            <person name="Angert E.R."/>
            <person name="Currie C.R."/>
        </authorList>
    </citation>
    <scope>NUCLEOTIDE SEQUENCE [LARGE SCALE GENOMIC DNA]</scope>
    <source>
        <strain evidence="5">ATCC 49066 / DSM 5427 / NCIMB 11756 / RHM5</strain>
    </source>
</reference>
<sequence>MKKKLIAILAICICLWSSQALMADIVVTTVEKTITMQDHTTYRKQGTTMVQAAPFLKALGYQVTWQQKEGTFLIMPGNIVIKANSRQASVGGSNYYLETAPVVKDGRVYIPLKFFSDFLGYNVVYKDGQMNISGTENIGKTGKYEEEISEKRITLSAAGDFTLGYYKGQSRGGRFDEVAKANGYAYFMKNVKSIFEEDDLTIVNLEGPLTTRGSAAEKEFAIRGLPEYIKILQLGDIEVVNLANNHSKDYGNVGYTDTKSVLTKNQIGYFGSDQTYYITINDIRIALIGESAWSNDQGMKNKLKKRITEAKAKADLIIIEFHWGIERENIPNKVQQDLAKYVIDQGAHLVLGSHPHVIQGIGSYKGANIVYSMGNFCFGANKNPDDKDTFIYRETFVLTKDGIVSEGNEIIPCSISSVSNRNNYQPKVLTGADKERVLKRIEKYSKGLKN</sequence>
<evidence type="ECO:0000256" key="2">
    <source>
        <dbReference type="SAM" id="SignalP"/>
    </source>
</evidence>
<dbReference type="Pfam" id="PF09587">
    <property type="entry name" value="PGA_cap"/>
    <property type="match status" value="1"/>
</dbReference>
<dbReference type="SUPFAM" id="SSF55383">
    <property type="entry name" value="Copper amine oxidase, domain N"/>
    <property type="match status" value="1"/>
</dbReference>
<dbReference type="InterPro" id="IPR029052">
    <property type="entry name" value="Metallo-depent_PP-like"/>
</dbReference>
<dbReference type="SMART" id="SM00854">
    <property type="entry name" value="PGA_cap"/>
    <property type="match status" value="1"/>
</dbReference>